<dbReference type="InterPro" id="IPR025714">
    <property type="entry name" value="Methyltranfer_dom"/>
</dbReference>
<dbReference type="CDD" id="cd02440">
    <property type="entry name" value="AdoMet_MTases"/>
    <property type="match status" value="1"/>
</dbReference>
<organism evidence="2 3">
    <name type="scientific">Actinocorallia longicatena</name>
    <dbReference type="NCBI Taxonomy" id="111803"/>
    <lineage>
        <taxon>Bacteria</taxon>
        <taxon>Bacillati</taxon>
        <taxon>Actinomycetota</taxon>
        <taxon>Actinomycetes</taxon>
        <taxon>Streptosporangiales</taxon>
        <taxon>Thermomonosporaceae</taxon>
        <taxon>Actinocorallia</taxon>
    </lineage>
</organism>
<gene>
    <name evidence="2" type="ORF">GCM10010468_58420</name>
</gene>
<dbReference type="RefSeq" id="WP_344834652.1">
    <property type="nucleotide sequence ID" value="NZ_BAAAUV010000018.1"/>
</dbReference>
<proteinExistence type="predicted"/>
<evidence type="ECO:0000313" key="2">
    <source>
        <dbReference type="EMBL" id="GAA3228805.1"/>
    </source>
</evidence>
<dbReference type="Pfam" id="PF13847">
    <property type="entry name" value="Methyltransf_31"/>
    <property type="match status" value="1"/>
</dbReference>
<dbReference type="GO" id="GO:0032259">
    <property type="term" value="P:methylation"/>
    <property type="evidence" value="ECO:0007669"/>
    <property type="project" value="UniProtKB-KW"/>
</dbReference>
<dbReference type="InterPro" id="IPR029063">
    <property type="entry name" value="SAM-dependent_MTases_sf"/>
</dbReference>
<dbReference type="PANTHER" id="PTHR43591:SF24">
    <property type="entry name" value="2-METHOXY-6-POLYPRENYL-1,4-BENZOQUINOL METHYLASE, MITOCHONDRIAL"/>
    <property type="match status" value="1"/>
</dbReference>
<keyword evidence="3" id="KW-1185">Reference proteome</keyword>
<evidence type="ECO:0000259" key="1">
    <source>
        <dbReference type="Pfam" id="PF13847"/>
    </source>
</evidence>
<keyword evidence="2" id="KW-0808">Transferase</keyword>
<dbReference type="SUPFAM" id="SSF53335">
    <property type="entry name" value="S-adenosyl-L-methionine-dependent methyltransferases"/>
    <property type="match status" value="1"/>
</dbReference>
<reference evidence="3" key="1">
    <citation type="journal article" date="2019" name="Int. J. Syst. Evol. Microbiol.">
        <title>The Global Catalogue of Microorganisms (GCM) 10K type strain sequencing project: providing services to taxonomists for standard genome sequencing and annotation.</title>
        <authorList>
            <consortium name="The Broad Institute Genomics Platform"/>
            <consortium name="The Broad Institute Genome Sequencing Center for Infectious Disease"/>
            <person name="Wu L."/>
            <person name="Ma J."/>
        </authorList>
    </citation>
    <scope>NUCLEOTIDE SEQUENCE [LARGE SCALE GENOMIC DNA]</scope>
    <source>
        <strain evidence="3">JCM 9377</strain>
    </source>
</reference>
<feature type="domain" description="Methyltransferase" evidence="1">
    <location>
        <begin position="38"/>
        <end position="177"/>
    </location>
</feature>
<keyword evidence="2" id="KW-0489">Methyltransferase</keyword>
<accession>A0ABP6QH60</accession>
<dbReference type="GO" id="GO:0008168">
    <property type="term" value="F:methyltransferase activity"/>
    <property type="evidence" value="ECO:0007669"/>
    <property type="project" value="UniProtKB-KW"/>
</dbReference>
<evidence type="ECO:0000313" key="3">
    <source>
        <dbReference type="Proteomes" id="UP001501237"/>
    </source>
</evidence>
<sequence>MTNAEKYTHGHHDSVLRSHRWRTVENSAAYAARFFVPGRQVLDVGCGPGTISADIAARVAGADENGRPGRVVAIDLAEGVLEEARAHAAEQGVDNITFEARDVYDLPYPDGAFCVVHAHQTLQHVADPVRALKEMRRVCAPGGVVVARDADYAGFTWYPLLPELDEWMDLYQTCARANGGEPDAGRRLLSWARAAGFTDVTPTASVWCHATEDERRYWGEMWRDRVVESQMAEQAVRDGHATEDDLRRLSAAWQRWSDDGDAWFAILHGEIVCRA</sequence>
<dbReference type="Proteomes" id="UP001501237">
    <property type="component" value="Unassembled WGS sequence"/>
</dbReference>
<dbReference type="Gene3D" id="3.40.50.150">
    <property type="entry name" value="Vaccinia Virus protein VP39"/>
    <property type="match status" value="1"/>
</dbReference>
<name>A0ABP6QH60_9ACTN</name>
<dbReference type="PANTHER" id="PTHR43591">
    <property type="entry name" value="METHYLTRANSFERASE"/>
    <property type="match status" value="1"/>
</dbReference>
<comment type="caution">
    <text evidence="2">The sequence shown here is derived from an EMBL/GenBank/DDBJ whole genome shotgun (WGS) entry which is preliminary data.</text>
</comment>
<protein>
    <submittedName>
        <fullName evidence="2">Methyltransferase domain-containing protein</fullName>
    </submittedName>
</protein>
<dbReference type="EMBL" id="BAAAUV010000018">
    <property type="protein sequence ID" value="GAA3228805.1"/>
    <property type="molecule type" value="Genomic_DNA"/>
</dbReference>